<dbReference type="OrthoDB" id="9803878at2"/>
<evidence type="ECO:0000313" key="2">
    <source>
        <dbReference type="EMBL" id="SEM21164.1"/>
    </source>
</evidence>
<evidence type="ECO:0000259" key="1">
    <source>
        <dbReference type="Pfam" id="PF13333"/>
    </source>
</evidence>
<dbReference type="Pfam" id="PF13333">
    <property type="entry name" value="rve_2"/>
    <property type="match status" value="1"/>
</dbReference>
<dbReference type="AlphaFoldDB" id="A0A1H7WII9"/>
<keyword evidence="3" id="KW-1185">Reference proteome</keyword>
<organism evidence="2 3">
    <name type="scientific">Bosea lupini</name>
    <dbReference type="NCBI Taxonomy" id="1036779"/>
    <lineage>
        <taxon>Bacteria</taxon>
        <taxon>Pseudomonadati</taxon>
        <taxon>Pseudomonadota</taxon>
        <taxon>Alphaproteobacteria</taxon>
        <taxon>Hyphomicrobiales</taxon>
        <taxon>Boseaceae</taxon>
        <taxon>Bosea</taxon>
    </lineage>
</organism>
<gene>
    <name evidence="2" type="ORF">SAMN04515666_108185</name>
</gene>
<reference evidence="3" key="1">
    <citation type="submission" date="2016-10" db="EMBL/GenBank/DDBJ databases">
        <authorList>
            <person name="Varghese N."/>
            <person name="Submissions S."/>
        </authorList>
    </citation>
    <scope>NUCLEOTIDE SEQUENCE [LARGE SCALE GENOMIC DNA]</scope>
    <source>
        <strain evidence="3">LMG 26383,CCUG 61248,R- 45681</strain>
    </source>
</reference>
<dbReference type="GO" id="GO:0015074">
    <property type="term" value="P:DNA integration"/>
    <property type="evidence" value="ECO:0007669"/>
    <property type="project" value="InterPro"/>
</dbReference>
<dbReference type="InterPro" id="IPR050900">
    <property type="entry name" value="Transposase_IS3/IS150/IS904"/>
</dbReference>
<dbReference type="InterPro" id="IPR012337">
    <property type="entry name" value="RNaseH-like_sf"/>
</dbReference>
<dbReference type="EMBL" id="FOAN01000008">
    <property type="protein sequence ID" value="SEM21164.1"/>
    <property type="molecule type" value="Genomic_DNA"/>
</dbReference>
<evidence type="ECO:0000313" key="3">
    <source>
        <dbReference type="Proteomes" id="UP000199664"/>
    </source>
</evidence>
<protein>
    <submittedName>
        <fullName evidence="2">Integrase core domain-containing protein</fullName>
    </submittedName>
</protein>
<accession>A0A1H7WII9</accession>
<dbReference type="PANTHER" id="PTHR46889:SF4">
    <property type="entry name" value="TRANSPOSASE INSO FOR INSERTION SEQUENCE ELEMENT IS911B-RELATED"/>
    <property type="match status" value="1"/>
</dbReference>
<dbReference type="STRING" id="1036779.SAMN04515666_108185"/>
<sequence>MESVFSSLKTERIRPRVYRTRDDARGNLFDCIERFYHAVRRHSTIGYISPAEFEKKVGLAY</sequence>
<dbReference type="InterPro" id="IPR001584">
    <property type="entry name" value="Integrase_cat-core"/>
</dbReference>
<feature type="domain" description="Integrase catalytic" evidence="1">
    <location>
        <begin position="2"/>
        <end position="56"/>
    </location>
</feature>
<name>A0A1H7WII9_9HYPH</name>
<proteinExistence type="predicted"/>
<dbReference type="Proteomes" id="UP000199664">
    <property type="component" value="Unassembled WGS sequence"/>
</dbReference>
<dbReference type="PANTHER" id="PTHR46889">
    <property type="entry name" value="TRANSPOSASE INSF FOR INSERTION SEQUENCE IS3B-RELATED"/>
    <property type="match status" value="1"/>
</dbReference>
<dbReference type="SUPFAM" id="SSF53098">
    <property type="entry name" value="Ribonuclease H-like"/>
    <property type="match status" value="1"/>
</dbReference>